<dbReference type="AlphaFoldDB" id="A0A4Y2K5Y4"/>
<proteinExistence type="predicted"/>
<dbReference type="EMBL" id="BGPR01113471">
    <property type="protein sequence ID" value="GBM98143.1"/>
    <property type="molecule type" value="Genomic_DNA"/>
</dbReference>
<feature type="region of interest" description="Disordered" evidence="1">
    <location>
        <begin position="1"/>
        <end position="20"/>
    </location>
</feature>
<organism evidence="2 3">
    <name type="scientific">Araneus ventricosus</name>
    <name type="common">Orbweaver spider</name>
    <name type="synonym">Epeira ventricosa</name>
    <dbReference type="NCBI Taxonomy" id="182803"/>
    <lineage>
        <taxon>Eukaryota</taxon>
        <taxon>Metazoa</taxon>
        <taxon>Ecdysozoa</taxon>
        <taxon>Arthropoda</taxon>
        <taxon>Chelicerata</taxon>
        <taxon>Arachnida</taxon>
        <taxon>Araneae</taxon>
        <taxon>Araneomorphae</taxon>
        <taxon>Entelegynae</taxon>
        <taxon>Araneoidea</taxon>
        <taxon>Araneidae</taxon>
        <taxon>Araneus</taxon>
    </lineage>
</organism>
<keyword evidence="3" id="KW-1185">Reference proteome</keyword>
<protein>
    <submittedName>
        <fullName evidence="2">Uncharacterized protein</fullName>
    </submittedName>
</protein>
<name>A0A4Y2K5Y4_ARAVE</name>
<comment type="caution">
    <text evidence="2">The sequence shown here is derived from an EMBL/GenBank/DDBJ whole genome shotgun (WGS) entry which is preliminary data.</text>
</comment>
<gene>
    <name evidence="2" type="ORF">AVEN_124380_1</name>
</gene>
<reference evidence="2 3" key="1">
    <citation type="journal article" date="2019" name="Sci. Rep.">
        <title>Orb-weaving spider Araneus ventricosus genome elucidates the spidroin gene catalogue.</title>
        <authorList>
            <person name="Kono N."/>
            <person name="Nakamura H."/>
            <person name="Ohtoshi R."/>
            <person name="Moran D.A.P."/>
            <person name="Shinohara A."/>
            <person name="Yoshida Y."/>
            <person name="Fujiwara M."/>
            <person name="Mori M."/>
            <person name="Tomita M."/>
            <person name="Arakawa K."/>
        </authorList>
    </citation>
    <scope>NUCLEOTIDE SEQUENCE [LARGE SCALE GENOMIC DNA]</scope>
</reference>
<evidence type="ECO:0000313" key="3">
    <source>
        <dbReference type="Proteomes" id="UP000499080"/>
    </source>
</evidence>
<dbReference type="Proteomes" id="UP000499080">
    <property type="component" value="Unassembled WGS sequence"/>
</dbReference>
<sequence>MARFSDEQWAQRLPREMAPH</sequence>
<feature type="non-terminal residue" evidence="2">
    <location>
        <position position="20"/>
    </location>
</feature>
<accession>A0A4Y2K5Y4</accession>
<evidence type="ECO:0000313" key="2">
    <source>
        <dbReference type="EMBL" id="GBM98143.1"/>
    </source>
</evidence>
<evidence type="ECO:0000256" key="1">
    <source>
        <dbReference type="SAM" id="MobiDB-lite"/>
    </source>
</evidence>